<name>A0ABP8PMY4_9MICO</name>
<evidence type="ECO:0000313" key="3">
    <source>
        <dbReference type="EMBL" id="GAA4489014.1"/>
    </source>
</evidence>
<evidence type="ECO:0000256" key="2">
    <source>
        <dbReference type="SAM" id="Phobius"/>
    </source>
</evidence>
<keyword evidence="2" id="KW-1133">Transmembrane helix</keyword>
<feature type="compositionally biased region" description="Basic and acidic residues" evidence="1">
    <location>
        <begin position="20"/>
        <end position="32"/>
    </location>
</feature>
<keyword evidence="4" id="KW-1185">Reference proteome</keyword>
<organism evidence="3 4">
    <name type="scientific">Microbacterium panaciterrae</name>
    <dbReference type="NCBI Taxonomy" id="985759"/>
    <lineage>
        <taxon>Bacteria</taxon>
        <taxon>Bacillati</taxon>
        <taxon>Actinomycetota</taxon>
        <taxon>Actinomycetes</taxon>
        <taxon>Micrococcales</taxon>
        <taxon>Microbacteriaceae</taxon>
        <taxon>Microbacterium</taxon>
    </lineage>
</organism>
<protein>
    <submittedName>
        <fullName evidence="3">Uncharacterized protein</fullName>
    </submittedName>
</protein>
<evidence type="ECO:0000256" key="1">
    <source>
        <dbReference type="SAM" id="MobiDB-lite"/>
    </source>
</evidence>
<feature type="region of interest" description="Disordered" evidence="1">
    <location>
        <begin position="1"/>
        <end position="97"/>
    </location>
</feature>
<sequence length="131" mass="14568">MPDTETTQVIRARETGLAGADHDAVEDVHGDPNTRALADVPADADPERPEADNHSRDLVSRAYDHGMGTENSRRDRRSGTGDAHRDRARHRGDGDYRPPWILREFFGAPVWAMIALGVLIIGLAVLYFMQH</sequence>
<feature type="compositionally biased region" description="Basic and acidic residues" evidence="1">
    <location>
        <begin position="71"/>
        <end position="96"/>
    </location>
</feature>
<dbReference type="EMBL" id="BAABGP010000019">
    <property type="protein sequence ID" value="GAA4489014.1"/>
    <property type="molecule type" value="Genomic_DNA"/>
</dbReference>
<feature type="transmembrane region" description="Helical" evidence="2">
    <location>
        <begin position="108"/>
        <end position="129"/>
    </location>
</feature>
<dbReference type="Proteomes" id="UP001500731">
    <property type="component" value="Unassembled WGS sequence"/>
</dbReference>
<accession>A0ABP8PMY4</accession>
<gene>
    <name evidence="3" type="ORF">GCM10023171_29430</name>
</gene>
<reference evidence="4" key="1">
    <citation type="journal article" date="2019" name="Int. J. Syst. Evol. Microbiol.">
        <title>The Global Catalogue of Microorganisms (GCM) 10K type strain sequencing project: providing services to taxonomists for standard genome sequencing and annotation.</title>
        <authorList>
            <consortium name="The Broad Institute Genomics Platform"/>
            <consortium name="The Broad Institute Genome Sequencing Center for Infectious Disease"/>
            <person name="Wu L."/>
            <person name="Ma J."/>
        </authorList>
    </citation>
    <scope>NUCLEOTIDE SEQUENCE [LARGE SCALE GENOMIC DNA]</scope>
    <source>
        <strain evidence="4">JCM 17839</strain>
    </source>
</reference>
<feature type="compositionally biased region" description="Basic and acidic residues" evidence="1">
    <location>
        <begin position="45"/>
        <end position="64"/>
    </location>
</feature>
<keyword evidence="2" id="KW-0812">Transmembrane</keyword>
<comment type="caution">
    <text evidence="3">The sequence shown here is derived from an EMBL/GenBank/DDBJ whole genome shotgun (WGS) entry which is preliminary data.</text>
</comment>
<proteinExistence type="predicted"/>
<evidence type="ECO:0000313" key="4">
    <source>
        <dbReference type="Proteomes" id="UP001500731"/>
    </source>
</evidence>
<keyword evidence="2" id="KW-0472">Membrane</keyword>